<keyword evidence="3" id="KW-1185">Reference proteome</keyword>
<dbReference type="InterPro" id="IPR049851">
    <property type="entry name" value="Holdfast_HfaA"/>
</dbReference>
<protein>
    <submittedName>
        <fullName evidence="2">Holdfast anchoring protein HfaA</fullName>
    </submittedName>
</protein>
<organism evidence="2 3">
    <name type="scientific">Peiella sedimenti</name>
    <dbReference type="NCBI Taxonomy" id="3061083"/>
    <lineage>
        <taxon>Bacteria</taxon>
        <taxon>Pseudomonadati</taxon>
        <taxon>Pseudomonadota</taxon>
        <taxon>Alphaproteobacteria</taxon>
        <taxon>Caulobacterales</taxon>
        <taxon>Caulobacteraceae</taxon>
        <taxon>Peiella</taxon>
    </lineage>
</organism>
<reference evidence="2" key="1">
    <citation type="submission" date="2023-07" db="EMBL/GenBank/DDBJ databases">
        <title>Brevundimonas soil sp. nov., isolated from the soil of chemical plant.</title>
        <authorList>
            <person name="Wu N."/>
        </authorList>
    </citation>
    <scope>NUCLEOTIDE SEQUENCE</scope>
    <source>
        <strain evidence="2">XZ-24</strain>
    </source>
</reference>
<evidence type="ECO:0000313" key="3">
    <source>
        <dbReference type="Proteomes" id="UP001169063"/>
    </source>
</evidence>
<sequence>MSIRIALALVAALAATPVLAQTAGAPGTGGAHGFMQGYGGARSLTGQPTQGTTRDANGNRLVVNGLIQTGASAYSSSSGGVSGLINGLGSGHGGIGSSTAIGNQLNVVVQGNWNTVIVNSTQTNNGQVTAGTELNGRLRLAGE</sequence>
<dbReference type="EMBL" id="JAUKTR010000001">
    <property type="protein sequence ID" value="MDO1558301.1"/>
    <property type="molecule type" value="Genomic_DNA"/>
</dbReference>
<accession>A0ABT8SIU2</accession>
<proteinExistence type="predicted"/>
<dbReference type="RefSeq" id="WP_302108721.1">
    <property type="nucleotide sequence ID" value="NZ_JAUKTR010000001.1"/>
</dbReference>
<feature type="chain" id="PRO_5045410328" evidence="1">
    <location>
        <begin position="21"/>
        <end position="143"/>
    </location>
</feature>
<dbReference type="NCBIfam" id="NF037934">
    <property type="entry name" value="holdfast_HfaA"/>
    <property type="match status" value="1"/>
</dbReference>
<feature type="signal peptide" evidence="1">
    <location>
        <begin position="1"/>
        <end position="20"/>
    </location>
</feature>
<name>A0ABT8SIU2_9CAUL</name>
<comment type="caution">
    <text evidence="2">The sequence shown here is derived from an EMBL/GenBank/DDBJ whole genome shotgun (WGS) entry which is preliminary data.</text>
</comment>
<dbReference type="Proteomes" id="UP001169063">
    <property type="component" value="Unassembled WGS sequence"/>
</dbReference>
<gene>
    <name evidence="2" type="primary">hfaA</name>
    <name evidence="2" type="ORF">Q0812_02495</name>
</gene>
<evidence type="ECO:0000313" key="2">
    <source>
        <dbReference type="EMBL" id="MDO1558301.1"/>
    </source>
</evidence>
<keyword evidence="1" id="KW-0732">Signal</keyword>
<evidence type="ECO:0000256" key="1">
    <source>
        <dbReference type="SAM" id="SignalP"/>
    </source>
</evidence>